<gene>
    <name evidence="1" type="ORF">DFR76_102565</name>
</gene>
<protein>
    <submittedName>
        <fullName evidence="1">Uncharacterized protein</fullName>
    </submittedName>
</protein>
<name>A0A370IFC3_9NOCA</name>
<dbReference type="STRING" id="1210086.GCA_001613105_01141"/>
<evidence type="ECO:0000313" key="1">
    <source>
        <dbReference type="EMBL" id="RDI68164.1"/>
    </source>
</evidence>
<dbReference type="AlphaFoldDB" id="A0A370IFC3"/>
<accession>A0A370IFC3</accession>
<keyword evidence="2" id="KW-1185">Reference proteome</keyword>
<sequence length="106" mass="10428">MAQVLVVGAVMTCSHAPIHVTGSTVLKVAGQPVLVESDFTTAVFDCAAPSPGPCKKLGPITAGLSTVLRVGGKAVVLSSAVAVTLGSGTSGKLTVTDPGQTILDAK</sequence>
<evidence type="ECO:0000313" key="2">
    <source>
        <dbReference type="Proteomes" id="UP000254869"/>
    </source>
</evidence>
<organism evidence="1 2">
    <name type="scientific">Nocardia pseudobrasiliensis</name>
    <dbReference type="NCBI Taxonomy" id="45979"/>
    <lineage>
        <taxon>Bacteria</taxon>
        <taxon>Bacillati</taxon>
        <taxon>Actinomycetota</taxon>
        <taxon>Actinomycetes</taxon>
        <taxon>Mycobacteriales</taxon>
        <taxon>Nocardiaceae</taxon>
        <taxon>Nocardia</taxon>
    </lineage>
</organism>
<dbReference type="Proteomes" id="UP000254869">
    <property type="component" value="Unassembled WGS sequence"/>
</dbReference>
<comment type="caution">
    <text evidence="1">The sequence shown here is derived from an EMBL/GenBank/DDBJ whole genome shotgun (WGS) entry which is preliminary data.</text>
</comment>
<proteinExistence type="predicted"/>
<dbReference type="EMBL" id="QQBC01000002">
    <property type="protein sequence ID" value="RDI68164.1"/>
    <property type="molecule type" value="Genomic_DNA"/>
</dbReference>
<reference evidence="1 2" key="1">
    <citation type="submission" date="2018-07" db="EMBL/GenBank/DDBJ databases">
        <title>Genomic Encyclopedia of Type Strains, Phase IV (KMG-IV): sequencing the most valuable type-strain genomes for metagenomic binning, comparative biology and taxonomic classification.</title>
        <authorList>
            <person name="Goeker M."/>
        </authorList>
    </citation>
    <scope>NUCLEOTIDE SEQUENCE [LARGE SCALE GENOMIC DNA]</scope>
    <source>
        <strain evidence="1 2">DSM 44290</strain>
    </source>
</reference>
<dbReference type="RefSeq" id="WP_067992846.1">
    <property type="nucleotide sequence ID" value="NZ_QQBC01000002.1"/>
</dbReference>